<dbReference type="WBParaSite" id="RSKR_0000489832.1">
    <property type="protein sequence ID" value="RSKR_0000489832.1"/>
    <property type="gene ID" value="RSKR_0000489832"/>
</dbReference>
<evidence type="ECO:0000313" key="1">
    <source>
        <dbReference type="Proteomes" id="UP000095286"/>
    </source>
</evidence>
<evidence type="ECO:0000313" key="2">
    <source>
        <dbReference type="WBParaSite" id="RSKR_0000489832.1"/>
    </source>
</evidence>
<accession>A0AC35TWJ8</accession>
<organism evidence="1 2">
    <name type="scientific">Rhabditophanes sp. KR3021</name>
    <dbReference type="NCBI Taxonomy" id="114890"/>
    <lineage>
        <taxon>Eukaryota</taxon>
        <taxon>Metazoa</taxon>
        <taxon>Ecdysozoa</taxon>
        <taxon>Nematoda</taxon>
        <taxon>Chromadorea</taxon>
        <taxon>Rhabditida</taxon>
        <taxon>Tylenchina</taxon>
        <taxon>Panagrolaimomorpha</taxon>
        <taxon>Strongyloidoidea</taxon>
        <taxon>Alloionematidae</taxon>
        <taxon>Rhabditophanes</taxon>
    </lineage>
</organism>
<reference evidence="2" key="1">
    <citation type="submission" date="2016-11" db="UniProtKB">
        <authorList>
            <consortium name="WormBaseParasite"/>
        </authorList>
    </citation>
    <scope>IDENTIFICATION</scope>
    <source>
        <strain evidence="2">KR3021</strain>
    </source>
</reference>
<proteinExistence type="predicted"/>
<name>A0AC35TWJ8_9BILA</name>
<protein>
    <submittedName>
        <fullName evidence="2">MULE domain-containing protein</fullName>
    </submittedName>
</protein>
<dbReference type="Proteomes" id="UP000095286">
    <property type="component" value="Unplaced"/>
</dbReference>
<sequence>GCKGSGTVYENIFEAKNNHDHCAVHTKISIHKIKDEVYASACSSVENPRILIAKAVTNVQDSILSMLPSTTTLSRTISKKRKANTGDPYISNNTSASDIKLRNSKKALIDGTFKIVPGQFYQMIVVHGYYKDTYLPLAYCLLEDKCQEYYENIVDVIFNGESALEIMTVDFELGLINSIKCTFPDIQINGCFFHFAQAVWRSIQSAGLSKVYNDDADIALLLRCFIGIAFVLVEKVNEYYQILSKKVKADIPDSDKFLKYFKTTWIGE</sequence>